<evidence type="ECO:0000313" key="1">
    <source>
        <dbReference type="EMBL" id="QGT16381.1"/>
    </source>
</evidence>
<dbReference type="AlphaFoldDB" id="A0A6I6CK00"/>
<organism evidence="1 2">
    <name type="scientific">Wolbachia pipientis</name>
    <dbReference type="NCBI Taxonomy" id="955"/>
    <lineage>
        <taxon>Bacteria</taxon>
        <taxon>Pseudomonadati</taxon>
        <taxon>Pseudomonadota</taxon>
        <taxon>Alphaproteobacteria</taxon>
        <taxon>Rickettsiales</taxon>
        <taxon>Anaplasmataceae</taxon>
        <taxon>Wolbachieae</taxon>
        <taxon>Wolbachia</taxon>
    </lineage>
</organism>
<evidence type="ECO:0008006" key="3">
    <source>
        <dbReference type="Google" id="ProtNLM"/>
    </source>
</evidence>
<accession>A0A6I6CK00</accession>
<reference evidence="1 2" key="1">
    <citation type="submission" date="2019-03" db="EMBL/GenBank/DDBJ databases">
        <title>Wolbachia endosymbiont of Haematobia irritans wIrr.</title>
        <authorList>
            <person name="Parry R.H."/>
            <person name="Asgari S."/>
        </authorList>
    </citation>
    <scope>NUCLEOTIDE SEQUENCE [LARGE SCALE GENOMIC DNA]</scope>
    <source>
        <strain evidence="2">wIrr</strain>
    </source>
</reference>
<proteinExistence type="predicted"/>
<dbReference type="EMBL" id="CP037426">
    <property type="protein sequence ID" value="QGT16381.1"/>
    <property type="molecule type" value="Genomic_DNA"/>
</dbReference>
<gene>
    <name evidence="1" type="ORF">E0495_03935</name>
</gene>
<protein>
    <recommendedName>
        <fullName evidence="3">Twin-arginine translocase subunit TatB</fullName>
    </recommendedName>
</protein>
<dbReference type="Proteomes" id="UP000422744">
    <property type="component" value="Chromosome"/>
</dbReference>
<evidence type="ECO:0000313" key="2">
    <source>
        <dbReference type="Proteomes" id="UP000422744"/>
    </source>
</evidence>
<dbReference type="GeneID" id="70035713"/>
<sequence length="98" mass="11239">MFNIGLSEILVVALVSIIVLDKNKVPVFIDFIKTIYRYFTIVRLKARRLLKDAGIEDLYKECNTEKVNYIVGKNGKLYPTYDIDNTSKDNDSEDSGSR</sequence>
<dbReference type="RefSeq" id="WP_010082258.1">
    <property type="nucleotide sequence ID" value="NZ_AP028948.1"/>
</dbReference>
<name>A0A6I6CK00_WOLPI</name>